<dbReference type="EMBL" id="JBHRSZ010000009">
    <property type="protein sequence ID" value="MFC3153382.1"/>
    <property type="molecule type" value="Genomic_DNA"/>
</dbReference>
<organism evidence="3 4">
    <name type="scientific">Litoribrevibacter euphylliae</name>
    <dbReference type="NCBI Taxonomy" id="1834034"/>
    <lineage>
        <taxon>Bacteria</taxon>
        <taxon>Pseudomonadati</taxon>
        <taxon>Pseudomonadota</taxon>
        <taxon>Gammaproteobacteria</taxon>
        <taxon>Oceanospirillales</taxon>
        <taxon>Oceanospirillaceae</taxon>
        <taxon>Litoribrevibacter</taxon>
    </lineage>
</organism>
<comment type="caution">
    <text evidence="3">The sequence shown here is derived from an EMBL/GenBank/DDBJ whole genome shotgun (WGS) entry which is preliminary data.</text>
</comment>
<protein>
    <recommendedName>
        <fullName evidence="5">Tetratricopeptide repeat protein</fullName>
    </recommendedName>
</protein>
<dbReference type="PROSITE" id="PS51257">
    <property type="entry name" value="PROKAR_LIPOPROTEIN"/>
    <property type="match status" value="1"/>
</dbReference>
<name>A0ABV7HNY9_9GAMM</name>
<feature type="compositionally biased region" description="Polar residues" evidence="2">
    <location>
        <begin position="828"/>
        <end position="847"/>
    </location>
</feature>
<evidence type="ECO:0008006" key="5">
    <source>
        <dbReference type="Google" id="ProtNLM"/>
    </source>
</evidence>
<evidence type="ECO:0000313" key="3">
    <source>
        <dbReference type="EMBL" id="MFC3153382.1"/>
    </source>
</evidence>
<dbReference type="Proteomes" id="UP001595476">
    <property type="component" value="Unassembled WGS sequence"/>
</dbReference>
<evidence type="ECO:0000256" key="2">
    <source>
        <dbReference type="SAM" id="MobiDB-lite"/>
    </source>
</evidence>
<keyword evidence="4" id="KW-1185">Reference proteome</keyword>
<sequence>MQITRHVLLCLFLATLVTGCKLLLPKQYDEAETHFTAKQYDRAVNAYLSADRESPDNVHIKQGLIKAYSHKAVALYEDAQSRPTEDIDNKIDLYKKAQTANANAKQVLAKIVVLEPLNPEVKAPSSRPGQLLLPPNGDEMEYTAQIKLYQKTLTKLKAYTAEALMEEENNQAKVVQGLKDAIALMKKKPDGPIQAYEAYKPYDKYSKYMAKAKKAKNAVEKTAVNFYEARGLYYVSKNAFAMASKDFKAAQKINNTSHQATAGLLAVTAKQQINKSEYENAFTSLEQINKTHTDSKFYKKHIDTVRTQVIDRGLVRAKKLTLSSSINDKADAFNIYHELLPIAQPSKPLTAKVNIAIGQLQDQVARNLTERAIVLNAKNAFAYSSNISSLLSSAHGFSEKAAIPFKQMAYRANQISQEKLALPVLFATEGRDATRNPDFKDWMNEEIFSSIPKLGIQNVKAADAYDLPNQGKNINQSLAFNDTVIPFDHTEVLFLLDVKRYNFQEKGRDRPKRKSSKYVSKRYMVHNPQWDRAKESYERAKEAHEDAKVAAEDLYRACKREAERLLAQAGPLGGMLAGAGCRIGTNELTAALTGLNDARDQYHNTPRKIEKKEISRYRYDEYTVSVKGELVADLYAYDRRNNKKIKLEPIKLSINKSGTILKNVKHDDVNGLKNGEKNVPVIEDEVQKKEQSTFKHVRAQMAIFLENHNWKRFCYQGEALAKKKLVHASADAFSQCVALAPKSSGNSKEIIAANKAIQDYMGFTPDMIAKYGSNKSYQSFAKQSYTLSDIEVKAAQEASTFAYLARPSIQLPTFDLNQEIAAMKRESTTPGSVTSPFGGNQDAQTVSFDIPAP</sequence>
<proteinExistence type="predicted"/>
<reference evidence="4" key="1">
    <citation type="journal article" date="2019" name="Int. J. Syst. Evol. Microbiol.">
        <title>The Global Catalogue of Microorganisms (GCM) 10K type strain sequencing project: providing services to taxonomists for standard genome sequencing and annotation.</title>
        <authorList>
            <consortium name="The Broad Institute Genomics Platform"/>
            <consortium name="The Broad Institute Genome Sequencing Center for Infectious Disease"/>
            <person name="Wu L."/>
            <person name="Ma J."/>
        </authorList>
    </citation>
    <scope>NUCLEOTIDE SEQUENCE [LARGE SCALE GENOMIC DNA]</scope>
    <source>
        <strain evidence="4">KCTC 52438</strain>
    </source>
</reference>
<evidence type="ECO:0000313" key="4">
    <source>
        <dbReference type="Proteomes" id="UP001595476"/>
    </source>
</evidence>
<feature type="region of interest" description="Disordered" evidence="2">
    <location>
        <begin position="825"/>
        <end position="853"/>
    </location>
</feature>
<keyword evidence="1" id="KW-0175">Coiled coil</keyword>
<dbReference type="RefSeq" id="WP_386723303.1">
    <property type="nucleotide sequence ID" value="NZ_JBHRSZ010000009.1"/>
</dbReference>
<gene>
    <name evidence="3" type="ORF">ACFOEK_20245</name>
</gene>
<feature type="coiled-coil region" evidence="1">
    <location>
        <begin position="534"/>
        <end position="568"/>
    </location>
</feature>
<accession>A0ABV7HNY9</accession>
<evidence type="ECO:0000256" key="1">
    <source>
        <dbReference type="SAM" id="Coils"/>
    </source>
</evidence>